<reference evidence="1 2" key="1">
    <citation type="submission" date="2023-09" db="EMBL/GenBank/DDBJ databases">
        <authorList>
            <person name="Golyshina O.V."/>
            <person name="Lunev E.A."/>
            <person name="Bargiela R."/>
            <person name="Gaines M.C."/>
            <person name="Daum B."/>
            <person name="Bale N.J."/>
            <person name="Koenen M."/>
            <person name="Sinninghe Damst J.S."/>
            <person name="Yakimov M."/>
            <person name="Golyshin P.N."/>
        </authorList>
    </citation>
    <scope>NUCLEOTIDE SEQUENCE [LARGE SCALE GENOMIC DNA]</scope>
    <source>
        <strain evidence="1 2">M1</strain>
    </source>
</reference>
<dbReference type="Proteomes" id="UP001451606">
    <property type="component" value="Chromosome"/>
</dbReference>
<dbReference type="RefSeq" id="WP_393970933.1">
    <property type="nucleotide sequence ID" value="NZ_CP133772.1"/>
</dbReference>
<keyword evidence="2" id="KW-1185">Reference proteome</keyword>
<evidence type="ECO:0000313" key="2">
    <source>
        <dbReference type="Proteomes" id="UP001451606"/>
    </source>
</evidence>
<sequence length="91" mass="10544">MVMPNNYPDQGELVEFEIEEEPKWITVKLKDGSVIQIKMEIVAIMRNGNDMNSGLPIYMVQATNIIRLTKVPKDLMSKKKIEDQKGQTMYR</sequence>
<protein>
    <submittedName>
        <fullName evidence="1">Uncharacterized protein</fullName>
    </submittedName>
</protein>
<accession>A0AAX4NH49</accession>
<name>A0AAX4NH49_9ARCH</name>
<dbReference type="KEGG" id="omr:OXIME_001177"/>
<dbReference type="EMBL" id="CP133772">
    <property type="protein sequence ID" value="WYY00599.1"/>
    <property type="molecule type" value="Genomic_DNA"/>
</dbReference>
<organism evidence="1 2">
    <name type="scientific">Oxyplasma meridianum</name>
    <dbReference type="NCBI Taxonomy" id="3073602"/>
    <lineage>
        <taxon>Archaea</taxon>
        <taxon>Methanobacteriati</taxon>
        <taxon>Thermoplasmatota</taxon>
        <taxon>Thermoplasmata</taxon>
        <taxon>Thermoplasmatales</taxon>
        <taxon>Thermoplasmataceae</taxon>
        <taxon>Oxyplasma</taxon>
    </lineage>
</organism>
<dbReference type="GeneID" id="95967914"/>
<evidence type="ECO:0000313" key="1">
    <source>
        <dbReference type="EMBL" id="WYY00599.1"/>
    </source>
</evidence>
<gene>
    <name evidence="1" type="ORF">OXIME_001177</name>
</gene>
<dbReference type="AlphaFoldDB" id="A0AAX4NH49"/>
<proteinExistence type="predicted"/>